<organism evidence="1 2">
    <name type="scientific">Halomonas elongata</name>
    <dbReference type="NCBI Taxonomy" id="2746"/>
    <lineage>
        <taxon>Bacteria</taxon>
        <taxon>Pseudomonadati</taxon>
        <taxon>Pseudomonadota</taxon>
        <taxon>Gammaproteobacteria</taxon>
        <taxon>Oceanospirillales</taxon>
        <taxon>Halomonadaceae</taxon>
        <taxon>Halomonas</taxon>
    </lineage>
</organism>
<dbReference type="EMBL" id="MAJD01000001">
    <property type="protein sequence ID" value="OBX36678.1"/>
    <property type="molecule type" value="Genomic_DNA"/>
</dbReference>
<protein>
    <submittedName>
        <fullName evidence="1">Uncharacterized protein</fullName>
    </submittedName>
</protein>
<dbReference type="AlphaFoldDB" id="A0A1B8P371"/>
<sequence>MVASLYRRLTSDLGFVHHLGGKARGSGGNGI</sequence>
<accession>A0A1B8P371</accession>
<evidence type="ECO:0000313" key="1">
    <source>
        <dbReference type="EMBL" id="OBX36678.1"/>
    </source>
</evidence>
<name>A0A1B8P371_HALEL</name>
<evidence type="ECO:0000313" key="2">
    <source>
        <dbReference type="Proteomes" id="UP000092504"/>
    </source>
</evidence>
<gene>
    <name evidence="1" type="ORF">A8U91_01021</name>
</gene>
<dbReference type="Proteomes" id="UP000092504">
    <property type="component" value="Unassembled WGS sequence"/>
</dbReference>
<reference evidence="1 2" key="1">
    <citation type="submission" date="2016-06" db="EMBL/GenBank/DDBJ databases">
        <title>Genome sequence of halotolerant plant growth promoting strain of Halomonas elongata HEK1 isolated from salterns of Rann of Kutch, Gujarat, India.</title>
        <authorList>
            <person name="Gaba S."/>
            <person name="Singh R.N."/>
            <person name="Abrol S."/>
            <person name="Kaushik R."/>
            <person name="Saxena A.K."/>
        </authorList>
    </citation>
    <scope>NUCLEOTIDE SEQUENCE [LARGE SCALE GENOMIC DNA]</scope>
    <source>
        <strain evidence="1 2">HEK1</strain>
    </source>
</reference>
<proteinExistence type="predicted"/>
<comment type="caution">
    <text evidence="1">The sequence shown here is derived from an EMBL/GenBank/DDBJ whole genome shotgun (WGS) entry which is preliminary data.</text>
</comment>